<reference evidence="2 3" key="1">
    <citation type="submission" date="2014-02" db="EMBL/GenBank/DDBJ databases">
        <title>The genome sequence of the entomopathogenic fungus Metarhizium robertsii ARSEF 2575.</title>
        <authorList>
            <person name="Giuliano Garisto Donzelli B."/>
            <person name="Roe B.A."/>
            <person name="Macmil S.L."/>
            <person name="Krasnoff S.B."/>
            <person name="Gibson D.M."/>
        </authorList>
    </citation>
    <scope>NUCLEOTIDE SEQUENCE [LARGE SCALE GENOMIC DNA]</scope>
    <source>
        <strain evidence="2 3">ARSEF 2575</strain>
    </source>
</reference>
<organism evidence="2 3">
    <name type="scientific">Metarhizium robertsii</name>
    <dbReference type="NCBI Taxonomy" id="568076"/>
    <lineage>
        <taxon>Eukaryota</taxon>
        <taxon>Fungi</taxon>
        <taxon>Dikarya</taxon>
        <taxon>Ascomycota</taxon>
        <taxon>Pezizomycotina</taxon>
        <taxon>Sordariomycetes</taxon>
        <taxon>Hypocreomycetidae</taxon>
        <taxon>Hypocreales</taxon>
        <taxon>Clavicipitaceae</taxon>
        <taxon>Metarhizium</taxon>
    </lineage>
</organism>
<accession>A0A014R0H0</accession>
<name>A0A014R0H0_9HYPO</name>
<evidence type="ECO:0000313" key="3">
    <source>
        <dbReference type="Proteomes" id="UP000030151"/>
    </source>
</evidence>
<dbReference type="Proteomes" id="UP000030151">
    <property type="component" value="Unassembled WGS sequence"/>
</dbReference>
<dbReference type="HOGENOM" id="CLU_2904683_0_0_1"/>
<feature type="region of interest" description="Disordered" evidence="1">
    <location>
        <begin position="1"/>
        <end position="62"/>
    </location>
</feature>
<sequence length="62" mass="7008">MTTGPVQLPQTSSLNGEKEGGGFFFAHSRVTKRRTPEEYYKPPSSVEPFPRRPRQTMRIIAG</sequence>
<feature type="compositionally biased region" description="Polar residues" evidence="1">
    <location>
        <begin position="1"/>
        <end position="15"/>
    </location>
</feature>
<protein>
    <submittedName>
        <fullName evidence="2">Uncharacterized protein</fullName>
    </submittedName>
</protein>
<evidence type="ECO:0000256" key="1">
    <source>
        <dbReference type="SAM" id="MobiDB-lite"/>
    </source>
</evidence>
<dbReference type="EMBL" id="JELW01000009">
    <property type="protein sequence ID" value="EXV01098.1"/>
    <property type="molecule type" value="Genomic_DNA"/>
</dbReference>
<gene>
    <name evidence="2" type="ORF">X797_005671</name>
</gene>
<evidence type="ECO:0000313" key="2">
    <source>
        <dbReference type="EMBL" id="EXV01098.1"/>
    </source>
</evidence>
<dbReference type="AlphaFoldDB" id="A0A014R0H0"/>
<proteinExistence type="predicted"/>
<comment type="caution">
    <text evidence="2">The sequence shown here is derived from an EMBL/GenBank/DDBJ whole genome shotgun (WGS) entry which is preliminary data.</text>
</comment>